<sequence length="267" mass="30732">MESPKVLNQPATPILIFFLTSLMFSATDSKPYDYLQYVVQWQPAVCRIPYWPYTRCNKPIKQVFTIHGLWPSNFSGADVNCRNGTGYDRNEVISIEQKLKKCWPDMLHDDDHIFWSHEWKSHGRCFPNVFRGQSQYFNKAVGLCYGYNTWIKSTLADYGIYPSNSRPVSRDRIAASIHGAIGKRPVLRCAGPYFPDFKSDPGLGYPPSPSSGYQTYVSRKSHQKRKLEVTFENRILLEVILCFDVKGGDLIDCPRQTNCRSEIYFLA</sequence>
<protein>
    <submittedName>
        <fullName evidence="6">Uncharacterized protein</fullName>
    </submittedName>
</protein>
<evidence type="ECO:0000256" key="3">
    <source>
        <dbReference type="ARBA" id="ARBA00023239"/>
    </source>
</evidence>
<dbReference type="PROSITE" id="PS00530">
    <property type="entry name" value="RNASE_T2_1"/>
    <property type="match status" value="1"/>
</dbReference>
<keyword evidence="5" id="KW-0732">Signal</keyword>
<dbReference type="InterPro" id="IPR036430">
    <property type="entry name" value="RNase_T2-like_sf"/>
</dbReference>
<dbReference type="InterPro" id="IPR001568">
    <property type="entry name" value="RNase_T2-like"/>
</dbReference>
<dbReference type="GO" id="GO:0005576">
    <property type="term" value="C:extracellular region"/>
    <property type="evidence" value="ECO:0007669"/>
    <property type="project" value="TreeGrafter"/>
</dbReference>
<keyword evidence="3" id="KW-0456">Lyase</keyword>
<dbReference type="Pfam" id="PF00445">
    <property type="entry name" value="Ribonuclease_T2"/>
    <property type="match status" value="1"/>
</dbReference>
<accession>A0AAV5MT39</accession>
<dbReference type="Gene3D" id="3.90.730.10">
    <property type="entry name" value="Ribonuclease T2-like"/>
    <property type="match status" value="1"/>
</dbReference>
<dbReference type="Proteomes" id="UP001054252">
    <property type="component" value="Unassembled WGS sequence"/>
</dbReference>
<dbReference type="EMBL" id="BPVZ01001112">
    <property type="protein sequence ID" value="GKV53151.1"/>
    <property type="molecule type" value="Genomic_DNA"/>
</dbReference>
<keyword evidence="2" id="KW-0540">Nuclease</keyword>
<dbReference type="PANTHER" id="PTHR11240:SF18">
    <property type="entry name" value="OS07G0630400 PROTEIN"/>
    <property type="match status" value="1"/>
</dbReference>
<feature type="signal peptide" evidence="5">
    <location>
        <begin position="1"/>
        <end position="29"/>
    </location>
</feature>
<proteinExistence type="inferred from homology"/>
<dbReference type="AlphaFoldDB" id="A0AAV5MT39"/>
<dbReference type="GO" id="GO:0006401">
    <property type="term" value="P:RNA catabolic process"/>
    <property type="evidence" value="ECO:0007669"/>
    <property type="project" value="TreeGrafter"/>
</dbReference>
<evidence type="ECO:0000256" key="5">
    <source>
        <dbReference type="SAM" id="SignalP"/>
    </source>
</evidence>
<dbReference type="InterPro" id="IPR018188">
    <property type="entry name" value="RNase_T2_His_AS_1"/>
</dbReference>
<organism evidence="6 7">
    <name type="scientific">Rubroshorea leprosula</name>
    <dbReference type="NCBI Taxonomy" id="152421"/>
    <lineage>
        <taxon>Eukaryota</taxon>
        <taxon>Viridiplantae</taxon>
        <taxon>Streptophyta</taxon>
        <taxon>Embryophyta</taxon>
        <taxon>Tracheophyta</taxon>
        <taxon>Spermatophyta</taxon>
        <taxon>Magnoliopsida</taxon>
        <taxon>eudicotyledons</taxon>
        <taxon>Gunneridae</taxon>
        <taxon>Pentapetalae</taxon>
        <taxon>rosids</taxon>
        <taxon>malvids</taxon>
        <taxon>Malvales</taxon>
        <taxon>Dipterocarpaceae</taxon>
        <taxon>Rubroshorea</taxon>
    </lineage>
</organism>
<dbReference type="GO" id="GO:0003723">
    <property type="term" value="F:RNA binding"/>
    <property type="evidence" value="ECO:0007669"/>
    <property type="project" value="InterPro"/>
</dbReference>
<dbReference type="GO" id="GO:0033897">
    <property type="term" value="F:ribonuclease T2 activity"/>
    <property type="evidence" value="ECO:0007669"/>
    <property type="project" value="InterPro"/>
</dbReference>
<evidence type="ECO:0000313" key="6">
    <source>
        <dbReference type="EMBL" id="GKV53151.1"/>
    </source>
</evidence>
<dbReference type="SUPFAM" id="SSF55895">
    <property type="entry name" value="Ribonuclease Rh-like"/>
    <property type="match status" value="1"/>
</dbReference>
<evidence type="ECO:0000313" key="7">
    <source>
        <dbReference type="Proteomes" id="UP001054252"/>
    </source>
</evidence>
<gene>
    <name evidence="6" type="ORF">SLEP1_g59691</name>
</gene>
<evidence type="ECO:0000256" key="4">
    <source>
        <dbReference type="RuleBase" id="RU004328"/>
    </source>
</evidence>
<comment type="similarity">
    <text evidence="1 4">Belongs to the RNase T2 family.</text>
</comment>
<evidence type="ECO:0000256" key="1">
    <source>
        <dbReference type="ARBA" id="ARBA00007469"/>
    </source>
</evidence>
<comment type="caution">
    <text evidence="6">The sequence shown here is derived from an EMBL/GenBank/DDBJ whole genome shotgun (WGS) entry which is preliminary data.</text>
</comment>
<keyword evidence="2" id="KW-0378">Hydrolase</keyword>
<reference evidence="6 7" key="1">
    <citation type="journal article" date="2021" name="Commun. Biol.">
        <title>The genome of Shorea leprosula (Dipterocarpaceae) highlights the ecological relevance of drought in aseasonal tropical rainforests.</title>
        <authorList>
            <person name="Ng K.K.S."/>
            <person name="Kobayashi M.J."/>
            <person name="Fawcett J.A."/>
            <person name="Hatakeyama M."/>
            <person name="Paape T."/>
            <person name="Ng C.H."/>
            <person name="Ang C.C."/>
            <person name="Tnah L.H."/>
            <person name="Lee C.T."/>
            <person name="Nishiyama T."/>
            <person name="Sese J."/>
            <person name="O'Brien M.J."/>
            <person name="Copetti D."/>
            <person name="Mohd Noor M.I."/>
            <person name="Ong R.C."/>
            <person name="Putra M."/>
            <person name="Sireger I.Z."/>
            <person name="Indrioko S."/>
            <person name="Kosugi Y."/>
            <person name="Izuno A."/>
            <person name="Isagi Y."/>
            <person name="Lee S.L."/>
            <person name="Shimizu K.K."/>
        </authorList>
    </citation>
    <scope>NUCLEOTIDE SEQUENCE [LARGE SCALE GENOMIC DNA]</scope>
    <source>
        <strain evidence="6">214</strain>
    </source>
</reference>
<keyword evidence="7" id="KW-1185">Reference proteome</keyword>
<feature type="chain" id="PRO_5043428181" evidence="5">
    <location>
        <begin position="30"/>
        <end position="267"/>
    </location>
</feature>
<dbReference type="PANTHER" id="PTHR11240">
    <property type="entry name" value="RIBONUCLEASE T2"/>
    <property type="match status" value="1"/>
</dbReference>
<evidence type="ECO:0000256" key="2">
    <source>
        <dbReference type="ARBA" id="ARBA00022722"/>
    </source>
</evidence>
<name>A0AAV5MT39_9ROSI</name>